<keyword evidence="1" id="KW-0175">Coiled coil</keyword>
<sequence length="311" mass="36426">MMSYEMHKQLRRTEAMALKYQQHQESLSAQLQVVYEHRSRLEKSLQKERLEHKKAKEDYLSYKLEAQQSINKEKQDSISRLNSLQVQHQILKNQHEDLKKQYYDLQDQHQAQGDDHNRQLDEHRERYDKLQQIKELEVSQLKDSMFNLREENKQLRKAHHDIHTQLQDAQVRHQDLKAAHDQLALNLQDHKSALAAAQVGHLCLLCSALVLFAAVVSHSFSSALDKSLKSRTNSLPLYMLLGELGQSDKEGEAERRRELEEEEMAQAGKPEKLEEDLDQPQQEEDEQPEPQQPDENTADQKRGRSQQVSYP</sequence>
<keyword evidence="4" id="KW-1185">Reference proteome</keyword>
<dbReference type="PANTHER" id="PTHR22909:SF24">
    <property type="entry name" value="GOLGI INTEGRAL MEMBRANE PROTEIN 4-RELATED"/>
    <property type="match status" value="1"/>
</dbReference>
<proteinExistence type="predicted"/>
<feature type="compositionally biased region" description="Acidic residues" evidence="2">
    <location>
        <begin position="273"/>
        <end position="288"/>
    </location>
</feature>
<feature type="compositionally biased region" description="Basic and acidic residues" evidence="2">
    <location>
        <begin position="246"/>
        <end position="259"/>
    </location>
</feature>
<evidence type="ECO:0000256" key="2">
    <source>
        <dbReference type="SAM" id="MobiDB-lite"/>
    </source>
</evidence>
<name>A0A674NE81_TAKRU</name>
<dbReference type="Ensembl" id="ENSTRUT00000089746.1">
    <property type="protein sequence ID" value="ENSTRUP00000071493.1"/>
    <property type="gene ID" value="ENSTRUG00000012672.3"/>
</dbReference>
<reference evidence="3" key="3">
    <citation type="submission" date="2025-09" db="UniProtKB">
        <authorList>
            <consortium name="Ensembl"/>
        </authorList>
    </citation>
    <scope>IDENTIFICATION</scope>
</reference>
<feature type="region of interest" description="Disordered" evidence="2">
    <location>
        <begin position="246"/>
        <end position="311"/>
    </location>
</feature>
<evidence type="ECO:0000313" key="3">
    <source>
        <dbReference type="Ensembl" id="ENSTRUP00000071493.1"/>
    </source>
</evidence>
<organism evidence="3 4">
    <name type="scientific">Takifugu rubripes</name>
    <name type="common">Japanese pufferfish</name>
    <name type="synonym">Fugu rubripes</name>
    <dbReference type="NCBI Taxonomy" id="31033"/>
    <lineage>
        <taxon>Eukaryota</taxon>
        <taxon>Metazoa</taxon>
        <taxon>Chordata</taxon>
        <taxon>Craniata</taxon>
        <taxon>Vertebrata</taxon>
        <taxon>Euteleostomi</taxon>
        <taxon>Actinopterygii</taxon>
        <taxon>Neopterygii</taxon>
        <taxon>Teleostei</taxon>
        <taxon>Neoteleostei</taxon>
        <taxon>Acanthomorphata</taxon>
        <taxon>Eupercaria</taxon>
        <taxon>Tetraodontiformes</taxon>
        <taxon>Tetradontoidea</taxon>
        <taxon>Tetraodontidae</taxon>
        <taxon>Takifugu</taxon>
    </lineage>
</organism>
<evidence type="ECO:0000256" key="1">
    <source>
        <dbReference type="SAM" id="Coils"/>
    </source>
</evidence>
<feature type="coiled-coil region" evidence="1">
    <location>
        <begin position="38"/>
        <end position="186"/>
    </location>
</feature>
<gene>
    <name evidence="3" type="primary">golim4a</name>
</gene>
<dbReference type="GO" id="GO:0000139">
    <property type="term" value="C:Golgi membrane"/>
    <property type="evidence" value="ECO:0007669"/>
    <property type="project" value="InterPro"/>
</dbReference>
<dbReference type="Proteomes" id="UP000005226">
    <property type="component" value="Chromosome 11"/>
</dbReference>
<protein>
    <recommendedName>
        <fullName evidence="5">Golgi integral membrane protein 4a</fullName>
    </recommendedName>
</protein>
<evidence type="ECO:0008006" key="5">
    <source>
        <dbReference type="Google" id="ProtNLM"/>
    </source>
</evidence>
<dbReference type="PANTHER" id="PTHR22909">
    <property type="entry name" value="GOLGI INTEGRAL MEMBRANE PROTEIN 4"/>
    <property type="match status" value="1"/>
</dbReference>
<reference evidence="3" key="2">
    <citation type="submission" date="2025-08" db="UniProtKB">
        <authorList>
            <consortium name="Ensembl"/>
        </authorList>
    </citation>
    <scope>IDENTIFICATION</scope>
</reference>
<dbReference type="AlphaFoldDB" id="A0A674NE81"/>
<dbReference type="GeneTree" id="ENSGT00940000164637"/>
<dbReference type="InterPro" id="IPR042336">
    <property type="entry name" value="GOLIM4"/>
</dbReference>
<evidence type="ECO:0000313" key="4">
    <source>
        <dbReference type="Proteomes" id="UP000005226"/>
    </source>
</evidence>
<reference evidence="3 4" key="1">
    <citation type="journal article" date="2011" name="Genome Biol. Evol.">
        <title>Integration of the genetic map and genome assembly of fugu facilitates insights into distinct features of genome evolution in teleosts and mammals.</title>
        <authorList>
            <person name="Kai W."/>
            <person name="Kikuchi K."/>
            <person name="Tohari S."/>
            <person name="Chew A.K."/>
            <person name="Tay A."/>
            <person name="Fujiwara A."/>
            <person name="Hosoya S."/>
            <person name="Suetake H."/>
            <person name="Naruse K."/>
            <person name="Brenner S."/>
            <person name="Suzuki Y."/>
            <person name="Venkatesh B."/>
        </authorList>
    </citation>
    <scope>NUCLEOTIDE SEQUENCE [LARGE SCALE GENOMIC DNA]</scope>
</reference>
<accession>A0A674NE81</accession>